<keyword evidence="5" id="KW-1185">Reference proteome</keyword>
<dbReference type="SUPFAM" id="SSF55729">
    <property type="entry name" value="Acyl-CoA N-acyltransferases (Nat)"/>
    <property type="match status" value="1"/>
</dbReference>
<dbReference type="InterPro" id="IPR050769">
    <property type="entry name" value="NAT_camello-type"/>
</dbReference>
<keyword evidence="2" id="KW-0472">Membrane</keyword>
<dbReference type="PROSITE" id="PS51186">
    <property type="entry name" value="GNAT"/>
    <property type="match status" value="1"/>
</dbReference>
<dbReference type="AlphaFoldDB" id="A0A8H7U8S8"/>
<name>A0A8H7U8S8_9FUNG</name>
<protein>
    <recommendedName>
        <fullName evidence="3">N-acetyltransferase domain-containing protein</fullName>
    </recommendedName>
</protein>
<dbReference type="PANTHER" id="PTHR13947:SF37">
    <property type="entry name" value="LD18367P"/>
    <property type="match status" value="1"/>
</dbReference>
<feature type="transmembrane region" description="Helical" evidence="2">
    <location>
        <begin position="45"/>
        <end position="63"/>
    </location>
</feature>
<dbReference type="GO" id="GO:0008080">
    <property type="term" value="F:N-acetyltransferase activity"/>
    <property type="evidence" value="ECO:0007669"/>
    <property type="project" value="InterPro"/>
</dbReference>
<feature type="domain" description="N-acetyltransferase" evidence="3">
    <location>
        <begin position="82"/>
        <end position="244"/>
    </location>
</feature>
<accession>A0A8H7U8S8</accession>
<dbReference type="InterPro" id="IPR000182">
    <property type="entry name" value="GNAT_dom"/>
</dbReference>
<dbReference type="EMBL" id="JAEPRA010000024">
    <property type="protein sequence ID" value="KAG2172507.1"/>
    <property type="molecule type" value="Genomic_DNA"/>
</dbReference>
<organism evidence="4 5">
    <name type="scientific">Umbelopsis vinacea</name>
    <dbReference type="NCBI Taxonomy" id="44442"/>
    <lineage>
        <taxon>Eukaryota</taxon>
        <taxon>Fungi</taxon>
        <taxon>Fungi incertae sedis</taxon>
        <taxon>Mucoromycota</taxon>
        <taxon>Mucoromycotina</taxon>
        <taxon>Umbelopsidomycetes</taxon>
        <taxon>Umbelopsidales</taxon>
        <taxon>Umbelopsidaceae</taxon>
        <taxon>Umbelopsis</taxon>
    </lineage>
</organism>
<dbReference type="InterPro" id="IPR016181">
    <property type="entry name" value="Acyl_CoA_acyltransferase"/>
</dbReference>
<dbReference type="CDD" id="cd04301">
    <property type="entry name" value="NAT_SF"/>
    <property type="match status" value="1"/>
</dbReference>
<keyword evidence="1" id="KW-0808">Transferase</keyword>
<dbReference type="Pfam" id="PF00583">
    <property type="entry name" value="Acetyltransf_1"/>
    <property type="match status" value="1"/>
</dbReference>
<gene>
    <name evidence="4" type="ORF">INT44_006680</name>
</gene>
<keyword evidence="2" id="KW-1133">Transmembrane helix</keyword>
<keyword evidence="2" id="KW-0812">Transmembrane</keyword>
<evidence type="ECO:0000256" key="1">
    <source>
        <dbReference type="ARBA" id="ARBA00022679"/>
    </source>
</evidence>
<dbReference type="PANTHER" id="PTHR13947">
    <property type="entry name" value="GNAT FAMILY N-ACETYLTRANSFERASE"/>
    <property type="match status" value="1"/>
</dbReference>
<proteinExistence type="predicted"/>
<evidence type="ECO:0000313" key="5">
    <source>
        <dbReference type="Proteomes" id="UP000612746"/>
    </source>
</evidence>
<sequence>MADKGLRVRSFQSGDYEIIKKHFCSCLLEPAPSAFYHVLNHPVPWAIWGTGVAVVAGGLTLFTKQHSPPTKYIVAATSFWSAAVVTWLHRISMGAYYNHTQWSLTQDMGHIPEYYQLEPIDESNKDNIIYAPKGEKNFFVCEDSKGAIAGFVALDYHPERPKRTGELRRMIVAPTHRRRGVAEFLIQALIKHAKKNDLQVVELGTSDVQYGAKKLYQKLGWREHHRLFDEIRFIDIIKYELTLENDMQVSPAV</sequence>
<evidence type="ECO:0000313" key="4">
    <source>
        <dbReference type="EMBL" id="KAG2172507.1"/>
    </source>
</evidence>
<dbReference type="Proteomes" id="UP000612746">
    <property type="component" value="Unassembled WGS sequence"/>
</dbReference>
<comment type="caution">
    <text evidence="4">The sequence shown here is derived from an EMBL/GenBank/DDBJ whole genome shotgun (WGS) entry which is preliminary data.</text>
</comment>
<dbReference type="Gene3D" id="3.40.630.30">
    <property type="match status" value="1"/>
</dbReference>
<dbReference type="OrthoDB" id="41532at2759"/>
<reference evidence="4" key="1">
    <citation type="submission" date="2020-12" db="EMBL/GenBank/DDBJ databases">
        <title>Metabolic potential, ecology and presence of endohyphal bacteria is reflected in genomic diversity of Mucoromycotina.</title>
        <authorList>
            <person name="Muszewska A."/>
            <person name="Okrasinska A."/>
            <person name="Steczkiewicz K."/>
            <person name="Drgas O."/>
            <person name="Orlowska M."/>
            <person name="Perlinska-Lenart U."/>
            <person name="Aleksandrzak-Piekarczyk T."/>
            <person name="Szatraj K."/>
            <person name="Zielenkiewicz U."/>
            <person name="Pilsyk S."/>
            <person name="Malc E."/>
            <person name="Mieczkowski P."/>
            <person name="Kruszewska J.S."/>
            <person name="Biernat P."/>
            <person name="Pawlowska J."/>
        </authorList>
    </citation>
    <scope>NUCLEOTIDE SEQUENCE</scope>
    <source>
        <strain evidence="4">WA0000051536</strain>
    </source>
</reference>
<evidence type="ECO:0000259" key="3">
    <source>
        <dbReference type="PROSITE" id="PS51186"/>
    </source>
</evidence>
<feature type="transmembrane region" description="Helical" evidence="2">
    <location>
        <begin position="72"/>
        <end position="89"/>
    </location>
</feature>
<evidence type="ECO:0000256" key="2">
    <source>
        <dbReference type="SAM" id="Phobius"/>
    </source>
</evidence>